<keyword evidence="3" id="KW-0813">Transport</keyword>
<protein>
    <recommendedName>
        <fullName evidence="16">CSC1/OSCA1-like 7TM region domain-containing protein</fullName>
    </recommendedName>
</protein>
<comment type="similarity">
    <text evidence="2">Belongs to the CSC1 (TC 1.A.17) family.</text>
</comment>
<evidence type="ECO:0000256" key="3">
    <source>
        <dbReference type="ARBA" id="ARBA00022448"/>
    </source>
</evidence>
<feature type="transmembrane region" description="Helical" evidence="8">
    <location>
        <begin position="725"/>
        <end position="747"/>
    </location>
</feature>
<name>A0A177T726_9BASI</name>
<feature type="region of interest" description="Disordered" evidence="7">
    <location>
        <begin position="772"/>
        <end position="848"/>
    </location>
</feature>
<dbReference type="AlphaFoldDB" id="A0A177T726"/>
<feature type="domain" description="CSC1/OSCA1-like cytosolic" evidence="13">
    <location>
        <begin position="218"/>
        <end position="410"/>
    </location>
</feature>
<feature type="signal peptide" evidence="9">
    <location>
        <begin position="1"/>
        <end position="25"/>
    </location>
</feature>
<feature type="transmembrane region" description="Helical" evidence="8">
    <location>
        <begin position="616"/>
        <end position="636"/>
    </location>
</feature>
<evidence type="ECO:0008006" key="16">
    <source>
        <dbReference type="Google" id="ProtNLM"/>
    </source>
</evidence>
<reference evidence="14" key="2">
    <citation type="journal article" date="2019" name="IMA Fungus">
        <title>Genome sequencing and comparison of five Tilletia species to identify candidate genes for the detection of regulated species infecting wheat.</title>
        <authorList>
            <person name="Nguyen H.D.T."/>
            <person name="Sultana T."/>
            <person name="Kesanakurti P."/>
            <person name="Hambleton S."/>
        </authorList>
    </citation>
    <scope>NUCLEOTIDE SEQUENCE</scope>
    <source>
        <strain evidence="14">DAOMC 236416</strain>
    </source>
</reference>
<evidence type="ECO:0000259" key="12">
    <source>
        <dbReference type="Pfam" id="PF13967"/>
    </source>
</evidence>
<dbReference type="EMBL" id="LWDF02000314">
    <property type="protein sequence ID" value="KAE8250535.1"/>
    <property type="molecule type" value="Genomic_DNA"/>
</dbReference>
<evidence type="ECO:0000313" key="15">
    <source>
        <dbReference type="Proteomes" id="UP000077521"/>
    </source>
</evidence>
<keyword evidence="9" id="KW-0732">Signal</keyword>
<feature type="transmembrane region" description="Helical" evidence="8">
    <location>
        <begin position="686"/>
        <end position="705"/>
    </location>
</feature>
<organism evidence="14 15">
    <name type="scientific">Tilletia indica</name>
    <dbReference type="NCBI Taxonomy" id="43049"/>
    <lineage>
        <taxon>Eukaryota</taxon>
        <taxon>Fungi</taxon>
        <taxon>Dikarya</taxon>
        <taxon>Basidiomycota</taxon>
        <taxon>Ustilaginomycotina</taxon>
        <taxon>Exobasidiomycetes</taxon>
        <taxon>Tilletiales</taxon>
        <taxon>Tilletiaceae</taxon>
        <taxon>Tilletia</taxon>
    </lineage>
</organism>
<evidence type="ECO:0000256" key="7">
    <source>
        <dbReference type="SAM" id="MobiDB-lite"/>
    </source>
</evidence>
<feature type="transmembrane region" description="Helical" evidence="8">
    <location>
        <begin position="174"/>
        <end position="192"/>
    </location>
</feature>
<comment type="caution">
    <text evidence="14">The sequence shown here is derived from an EMBL/GenBank/DDBJ whole genome shotgun (WGS) entry which is preliminary data.</text>
</comment>
<dbReference type="Pfam" id="PF13967">
    <property type="entry name" value="RSN1_TM"/>
    <property type="match status" value="1"/>
</dbReference>
<evidence type="ECO:0000313" key="14">
    <source>
        <dbReference type="EMBL" id="KAE8250535.1"/>
    </source>
</evidence>
<feature type="domain" description="CSC1/OSCA1-like 7TM region" evidence="10">
    <location>
        <begin position="421"/>
        <end position="701"/>
    </location>
</feature>
<evidence type="ECO:0000256" key="8">
    <source>
        <dbReference type="SAM" id="Phobius"/>
    </source>
</evidence>
<feature type="transmembrane region" description="Helical" evidence="8">
    <location>
        <begin position="423"/>
        <end position="453"/>
    </location>
</feature>
<keyword evidence="4 8" id="KW-0812">Transmembrane</keyword>
<comment type="subcellular location">
    <subcellularLocation>
        <location evidence="1">Membrane</location>
        <topology evidence="1">Multi-pass membrane protein</topology>
    </subcellularLocation>
</comment>
<dbReference type="PANTHER" id="PTHR13018">
    <property type="entry name" value="PROBABLE MEMBRANE PROTEIN DUF221-RELATED"/>
    <property type="match status" value="1"/>
</dbReference>
<dbReference type="InterPro" id="IPR032880">
    <property type="entry name" value="CSC1/OSCA1-like_N"/>
</dbReference>
<feature type="transmembrane region" description="Helical" evidence="8">
    <location>
        <begin position="642"/>
        <end position="666"/>
    </location>
</feature>
<evidence type="ECO:0000259" key="13">
    <source>
        <dbReference type="Pfam" id="PF14703"/>
    </source>
</evidence>
<evidence type="ECO:0000256" key="1">
    <source>
        <dbReference type="ARBA" id="ARBA00004141"/>
    </source>
</evidence>
<dbReference type="Pfam" id="PF12621">
    <property type="entry name" value="PHM7_ext"/>
    <property type="match status" value="1"/>
</dbReference>
<accession>A0A177T726</accession>
<feature type="transmembrane region" description="Helical" evidence="8">
    <location>
        <begin position="116"/>
        <end position="141"/>
    </location>
</feature>
<reference evidence="14" key="1">
    <citation type="submission" date="2016-04" db="EMBL/GenBank/DDBJ databases">
        <authorList>
            <person name="Nguyen H.D."/>
            <person name="Samba Siva P."/>
            <person name="Cullis J."/>
            <person name="Levesque C.A."/>
            <person name="Hambleton S."/>
        </authorList>
    </citation>
    <scope>NUCLEOTIDE SEQUENCE</scope>
    <source>
        <strain evidence="14">DAOMC 236416</strain>
    </source>
</reference>
<feature type="compositionally biased region" description="Low complexity" evidence="7">
    <location>
        <begin position="817"/>
        <end position="828"/>
    </location>
</feature>
<feature type="transmembrane region" description="Helical" evidence="8">
    <location>
        <begin position="567"/>
        <end position="595"/>
    </location>
</feature>
<feature type="chain" id="PRO_5043377265" description="CSC1/OSCA1-like 7TM region domain-containing protein" evidence="9">
    <location>
        <begin position="26"/>
        <end position="913"/>
    </location>
</feature>
<gene>
    <name evidence="14" type="ORF">A4X13_0g4634</name>
</gene>
<dbReference type="Pfam" id="PF14703">
    <property type="entry name" value="PHM7_cyt"/>
    <property type="match status" value="1"/>
</dbReference>
<feature type="transmembrane region" description="Helical" evidence="8">
    <location>
        <begin position="44"/>
        <end position="65"/>
    </location>
</feature>
<sequence length="913" mass="99526">MPGFPTAMFSSSFLALAVLASTALAQSSGSSDLPASAQTSTSTVISALILNGAIFAVEIGLFFVLRNRFRVIYEPKSFLGPRDERCEPQNRSFFGWVMPFLKTPSRHILEKNGLDAYMYLAFLWMMIEMFVPIWLVSWAVLMPVYGANSGGINTGLNAFTMSNIGKTAQQQKRLAAPFLIQIFATGWILYCIRKTMQEFIVRRQEFLTSEKTKDSHQSRTILVTGIPNELLSERKIAQLYSHLPGGVVKVWLNRNVKDMPDLVEERQKWCNKLEAAETSVIKTAYKKVNKKKVPEEGNNDVEASQDPIDKYLKPKERPSHKLGKVPCMGEKVDTIQWCREEIARLNKLIGDKRSAVATDYKEYPPLNAAFILFKTQVAAHLAVNAQAHHQPYRMNDRYMGAHPADIVWDNLSMNPYEKKIRSAIGWAITLAMVLFWIIPIGLVGVFSNIGGLASKVPFLGFLNSEALKVPVGIFQGILPTVLLAVLNMLLPIILRLLARLSGIPTKTGIELSLMTRFFLFQIIQNFLFLTIVSGSASQITGFVQSLAENPTAFPGMIANAIPKASTFFLSFIALQGLTGAASGFVRIVPLAIYYVKLILLGSTPRKVWHINHDMGAVQWGTLFPTTTLITVIALGYMVIAPIVVGFAVATFVLYWLLYKYQFIYVIDQRPETETAGLFFPKAVNQVFAGLYLEQVMLCALFFVSQSNGNGAADPAQAVGPVKQSAIAQGALMVVLIVVTAAFHYFLLDSFGSLNNSLPLTLVTDGFAPEVTGQHTTSGAPALTEKEKYADGHSSPSTAGGKDNAYNGDSEKLGHSQSGGPSTGAASGTTGVGAGSHGAGITPSASTDEETFMHPSLLDEQKPIWLPNDKFGIGRAGVAAARQRGVEATCDGNAVNEKGNVTTDAEIPPGEILD</sequence>
<evidence type="ECO:0000256" key="6">
    <source>
        <dbReference type="ARBA" id="ARBA00023136"/>
    </source>
</evidence>
<evidence type="ECO:0000256" key="4">
    <source>
        <dbReference type="ARBA" id="ARBA00022692"/>
    </source>
</evidence>
<keyword evidence="6 8" id="KW-0472">Membrane</keyword>
<dbReference type="InterPro" id="IPR045122">
    <property type="entry name" value="Csc1-like"/>
</dbReference>
<dbReference type="GO" id="GO:0005227">
    <property type="term" value="F:calcium-activated cation channel activity"/>
    <property type="evidence" value="ECO:0007669"/>
    <property type="project" value="InterPro"/>
</dbReference>
<feature type="domain" description="10TM putative phosphate transporter extracellular tail" evidence="11">
    <location>
        <begin position="844"/>
        <end position="907"/>
    </location>
</feature>
<evidence type="ECO:0000259" key="10">
    <source>
        <dbReference type="Pfam" id="PF02714"/>
    </source>
</evidence>
<dbReference type="Pfam" id="PF02714">
    <property type="entry name" value="RSN1_7TM"/>
    <property type="match status" value="1"/>
</dbReference>
<evidence type="ECO:0000256" key="9">
    <source>
        <dbReference type="SAM" id="SignalP"/>
    </source>
</evidence>
<feature type="domain" description="CSC1/OSCA1-like N-terminal transmembrane" evidence="12">
    <location>
        <begin position="44"/>
        <end position="193"/>
    </location>
</feature>
<evidence type="ECO:0000256" key="2">
    <source>
        <dbReference type="ARBA" id="ARBA00007779"/>
    </source>
</evidence>
<dbReference type="InterPro" id="IPR022257">
    <property type="entry name" value="PHM7_ext"/>
</dbReference>
<evidence type="ECO:0000259" key="11">
    <source>
        <dbReference type="Pfam" id="PF12621"/>
    </source>
</evidence>
<feature type="transmembrane region" description="Helical" evidence="8">
    <location>
        <begin position="518"/>
        <end position="547"/>
    </location>
</feature>
<keyword evidence="5 8" id="KW-1133">Transmembrane helix</keyword>
<evidence type="ECO:0000256" key="5">
    <source>
        <dbReference type="ARBA" id="ARBA00022989"/>
    </source>
</evidence>
<keyword evidence="15" id="KW-1185">Reference proteome</keyword>
<dbReference type="Proteomes" id="UP000077521">
    <property type="component" value="Unassembled WGS sequence"/>
</dbReference>
<dbReference type="GO" id="GO:0005886">
    <property type="term" value="C:plasma membrane"/>
    <property type="evidence" value="ECO:0007669"/>
    <property type="project" value="TreeGrafter"/>
</dbReference>
<dbReference type="InterPro" id="IPR003864">
    <property type="entry name" value="CSC1/OSCA1-like_7TM"/>
</dbReference>
<dbReference type="PANTHER" id="PTHR13018:SF143">
    <property type="entry name" value="CSC1_OSCA1-LIKE 7TM REGION DOMAIN-CONTAINING PROTEIN"/>
    <property type="match status" value="1"/>
</dbReference>
<proteinExistence type="inferred from homology"/>
<feature type="transmembrane region" description="Helical" evidence="8">
    <location>
        <begin position="473"/>
        <end position="497"/>
    </location>
</feature>
<dbReference type="InterPro" id="IPR027815">
    <property type="entry name" value="CSC1/OSCA1-like_cyt"/>
</dbReference>